<sequence length="153" mass="16122">MDDYPAADEIPDPIGEESFDRRYTTLMEFLSTSSEMRKTASSSFKQSLWAGSGAMAGGMVAGPVGGLLGGITGSLIGFLKSSDYDGVVVHLCKLDPASKKELLIQVGHLLVAAGAATQGLNTESALRDALVSYACQSGVRDQIWNACLESLQM</sequence>
<protein>
    <submittedName>
        <fullName evidence="1">Uncharacterized protein</fullName>
    </submittedName>
</protein>
<evidence type="ECO:0000313" key="2">
    <source>
        <dbReference type="Proteomes" id="UP000291116"/>
    </source>
</evidence>
<dbReference type="OrthoDB" id="43033at2759"/>
<organism evidence="1 2">
    <name type="scientific">Pseudo-nitzschia multistriata</name>
    <dbReference type="NCBI Taxonomy" id="183589"/>
    <lineage>
        <taxon>Eukaryota</taxon>
        <taxon>Sar</taxon>
        <taxon>Stramenopiles</taxon>
        <taxon>Ochrophyta</taxon>
        <taxon>Bacillariophyta</taxon>
        <taxon>Bacillariophyceae</taxon>
        <taxon>Bacillariophycidae</taxon>
        <taxon>Bacillariales</taxon>
        <taxon>Bacillariaceae</taxon>
        <taxon>Pseudo-nitzschia</taxon>
    </lineage>
</organism>
<dbReference type="AlphaFoldDB" id="A0A448ZHU4"/>
<evidence type="ECO:0000313" key="1">
    <source>
        <dbReference type="EMBL" id="VEU41614.1"/>
    </source>
</evidence>
<dbReference type="Pfam" id="PF20721">
    <property type="entry name" value="C19orf12"/>
    <property type="match status" value="1"/>
</dbReference>
<dbReference type="InterPro" id="IPR033369">
    <property type="entry name" value="C19orf12"/>
</dbReference>
<keyword evidence="2" id="KW-1185">Reference proteome</keyword>
<proteinExistence type="predicted"/>
<gene>
    <name evidence="1" type="ORF">PSNMU_V1.4_AUG-EV-PASAV3_0085430</name>
</gene>
<name>A0A448ZHU4_9STRA</name>
<accession>A0A448ZHU4</accession>
<dbReference type="EMBL" id="CAACVS010000369">
    <property type="protein sequence ID" value="VEU41614.1"/>
    <property type="molecule type" value="Genomic_DNA"/>
</dbReference>
<reference evidence="1 2" key="1">
    <citation type="submission" date="2019-01" db="EMBL/GenBank/DDBJ databases">
        <authorList>
            <person name="Ferrante I. M."/>
        </authorList>
    </citation>
    <scope>NUCLEOTIDE SEQUENCE [LARGE SCALE GENOMIC DNA]</scope>
    <source>
        <strain evidence="1 2">B856</strain>
    </source>
</reference>
<dbReference type="Proteomes" id="UP000291116">
    <property type="component" value="Unassembled WGS sequence"/>
</dbReference>